<evidence type="ECO:0000313" key="2">
    <source>
        <dbReference type="EMBL" id="GBO06832.1"/>
    </source>
</evidence>
<gene>
    <name evidence="4" type="ORF">AVEN_107647_1</name>
    <name evidence="2" type="ORF">AVEN_133139_1</name>
    <name evidence="1" type="ORF">AVEN_231746_1</name>
    <name evidence="3" type="ORF">AVEN_95022_1</name>
</gene>
<sequence length="84" mass="9266">MAQHGAPQEQPPACLILSEYQGSDVLRAYAQIAAQIVGAQVRAMKMVIDFACSEMRHMLCAMKCVIDFELGELRCCRSCSAAIW</sequence>
<dbReference type="AlphaFoldDB" id="A0A4Y2U648"/>
<proteinExistence type="predicted"/>
<evidence type="ECO:0000313" key="1">
    <source>
        <dbReference type="EMBL" id="GBO06825.1"/>
    </source>
</evidence>
<evidence type="ECO:0000313" key="4">
    <source>
        <dbReference type="EMBL" id="GBO07983.1"/>
    </source>
</evidence>
<reference evidence="4 5" key="1">
    <citation type="journal article" date="2019" name="Sci. Rep.">
        <title>Orb-weaving spider Araneus ventricosus genome elucidates the spidroin gene catalogue.</title>
        <authorList>
            <person name="Kono N."/>
            <person name="Nakamura H."/>
            <person name="Ohtoshi R."/>
            <person name="Moran D.A.P."/>
            <person name="Shinohara A."/>
            <person name="Yoshida Y."/>
            <person name="Fujiwara M."/>
            <person name="Mori M."/>
            <person name="Tomita M."/>
            <person name="Arakawa K."/>
        </authorList>
    </citation>
    <scope>NUCLEOTIDE SEQUENCE [LARGE SCALE GENOMIC DNA]</scope>
</reference>
<dbReference type="EMBL" id="BGPR01033877">
    <property type="protein sequence ID" value="GBO07983.1"/>
    <property type="molecule type" value="Genomic_DNA"/>
</dbReference>
<dbReference type="EMBL" id="BGPR01033048">
    <property type="protein sequence ID" value="GBO06832.1"/>
    <property type="molecule type" value="Genomic_DNA"/>
</dbReference>
<organism evidence="4 5">
    <name type="scientific">Araneus ventricosus</name>
    <name type="common">Orbweaver spider</name>
    <name type="synonym">Epeira ventricosa</name>
    <dbReference type="NCBI Taxonomy" id="182803"/>
    <lineage>
        <taxon>Eukaryota</taxon>
        <taxon>Metazoa</taxon>
        <taxon>Ecdysozoa</taxon>
        <taxon>Arthropoda</taxon>
        <taxon>Chelicerata</taxon>
        <taxon>Arachnida</taxon>
        <taxon>Araneae</taxon>
        <taxon>Araneomorphae</taxon>
        <taxon>Entelegynae</taxon>
        <taxon>Araneoidea</taxon>
        <taxon>Araneidae</taxon>
        <taxon>Araneus</taxon>
    </lineage>
</organism>
<evidence type="ECO:0000313" key="5">
    <source>
        <dbReference type="Proteomes" id="UP000499080"/>
    </source>
</evidence>
<name>A0A4Y2U648_ARAVE</name>
<keyword evidence="5" id="KW-1185">Reference proteome</keyword>
<accession>A0A4Y2U648</accession>
<dbReference type="EMBL" id="BGPR01033045">
    <property type="protein sequence ID" value="GBO06825.1"/>
    <property type="molecule type" value="Genomic_DNA"/>
</dbReference>
<evidence type="ECO:0000313" key="3">
    <source>
        <dbReference type="EMBL" id="GBO07981.1"/>
    </source>
</evidence>
<protein>
    <submittedName>
        <fullName evidence="4">Uncharacterized protein</fullName>
    </submittedName>
</protein>
<dbReference type="EMBL" id="BGPR01033875">
    <property type="protein sequence ID" value="GBO07981.1"/>
    <property type="molecule type" value="Genomic_DNA"/>
</dbReference>
<dbReference type="Proteomes" id="UP000499080">
    <property type="component" value="Unassembled WGS sequence"/>
</dbReference>
<comment type="caution">
    <text evidence="4">The sequence shown here is derived from an EMBL/GenBank/DDBJ whole genome shotgun (WGS) entry which is preliminary data.</text>
</comment>